<dbReference type="AlphaFoldDB" id="A0A1J4NVW3"/>
<keyword evidence="4" id="KW-1185">Reference proteome</keyword>
<keyword evidence="2" id="KW-0732">Signal</keyword>
<dbReference type="RefSeq" id="WP_052743094.1">
    <property type="nucleotide sequence ID" value="NZ_LAVA02000058.1"/>
</dbReference>
<feature type="chain" id="PRO_5038815171" description="Lipoprotein" evidence="2">
    <location>
        <begin position="30"/>
        <end position="184"/>
    </location>
</feature>
<evidence type="ECO:0000313" key="4">
    <source>
        <dbReference type="Proteomes" id="UP000034196"/>
    </source>
</evidence>
<feature type="region of interest" description="Disordered" evidence="1">
    <location>
        <begin position="29"/>
        <end position="61"/>
    </location>
</feature>
<dbReference type="GO" id="GO:0043448">
    <property type="term" value="P:alkane catabolic process"/>
    <property type="evidence" value="ECO:0007669"/>
    <property type="project" value="TreeGrafter"/>
</dbReference>
<dbReference type="EMBL" id="LAVA02000058">
    <property type="protein sequence ID" value="OIJ65302.1"/>
    <property type="molecule type" value="Genomic_DNA"/>
</dbReference>
<sequence>MTPRRIAPALVAGLAATLLLGACGTSSNSADPSDAAPAATTPAASPSTASTPAADSTAGSAGTGITTALKASSITGLGSVVTDANGMTLYRYDKDEPSPSKWTCKGVCTQTWIPVIEQDTMETVGVESSLLGTVHRNGMKQVTLAGWPLYRYVGDTRAGEANGQDKDRQWHAVTPSGARATTTN</sequence>
<evidence type="ECO:0000256" key="2">
    <source>
        <dbReference type="SAM" id="SignalP"/>
    </source>
</evidence>
<dbReference type="Pfam" id="PF03640">
    <property type="entry name" value="Lipoprotein_15"/>
    <property type="match status" value="2"/>
</dbReference>
<dbReference type="PROSITE" id="PS51257">
    <property type="entry name" value="PROKAR_LIPOPROTEIN"/>
    <property type="match status" value="1"/>
</dbReference>
<gene>
    <name evidence="3" type="ORF">WN71_023755</name>
</gene>
<evidence type="ECO:0000256" key="1">
    <source>
        <dbReference type="SAM" id="MobiDB-lite"/>
    </source>
</evidence>
<dbReference type="PANTHER" id="PTHR39335">
    <property type="entry name" value="BLL4220 PROTEIN"/>
    <property type="match status" value="1"/>
</dbReference>
<reference evidence="3" key="1">
    <citation type="submission" date="2016-10" db="EMBL/GenBank/DDBJ databases">
        <title>Genome sequence of Streptomyces mangrovisoli MUSC 149.</title>
        <authorList>
            <person name="Lee L.-H."/>
            <person name="Ser H.-L."/>
        </authorList>
    </citation>
    <scope>NUCLEOTIDE SEQUENCE [LARGE SCALE GENOMIC DNA]</scope>
    <source>
        <strain evidence="3">MUSC 149</strain>
    </source>
</reference>
<dbReference type="OrthoDB" id="597632at2"/>
<evidence type="ECO:0008006" key="5">
    <source>
        <dbReference type="Google" id="ProtNLM"/>
    </source>
</evidence>
<evidence type="ECO:0000313" key="3">
    <source>
        <dbReference type="EMBL" id="OIJ65302.1"/>
    </source>
</evidence>
<dbReference type="Proteomes" id="UP000034196">
    <property type="component" value="Unassembled WGS sequence"/>
</dbReference>
<organism evidence="3 4">
    <name type="scientific">Streptomyces mangrovisoli</name>
    <dbReference type="NCBI Taxonomy" id="1428628"/>
    <lineage>
        <taxon>Bacteria</taxon>
        <taxon>Bacillati</taxon>
        <taxon>Actinomycetota</taxon>
        <taxon>Actinomycetes</taxon>
        <taxon>Kitasatosporales</taxon>
        <taxon>Streptomycetaceae</taxon>
        <taxon>Streptomyces</taxon>
    </lineage>
</organism>
<protein>
    <recommendedName>
        <fullName evidence="5">Lipoprotein</fullName>
    </recommendedName>
</protein>
<comment type="caution">
    <text evidence="3">The sequence shown here is derived from an EMBL/GenBank/DDBJ whole genome shotgun (WGS) entry which is preliminary data.</text>
</comment>
<accession>A0A1J4NVW3</accession>
<dbReference type="STRING" id="1428628.WN71_023755"/>
<feature type="signal peptide" evidence="2">
    <location>
        <begin position="1"/>
        <end position="29"/>
    </location>
</feature>
<dbReference type="InterPro" id="IPR005297">
    <property type="entry name" value="Lipoprotein_repeat"/>
</dbReference>
<feature type="region of interest" description="Disordered" evidence="1">
    <location>
        <begin position="160"/>
        <end position="184"/>
    </location>
</feature>
<name>A0A1J4NVW3_9ACTN</name>
<proteinExistence type="predicted"/>
<dbReference type="PANTHER" id="PTHR39335:SF1">
    <property type="entry name" value="BLL4220 PROTEIN"/>
    <property type="match status" value="1"/>
</dbReference>